<dbReference type="Proteomes" id="UP000324222">
    <property type="component" value="Unassembled WGS sequence"/>
</dbReference>
<protein>
    <submittedName>
        <fullName evidence="1">Uncharacterized protein</fullName>
    </submittedName>
</protein>
<organism evidence="1 2">
    <name type="scientific">Portunus trituberculatus</name>
    <name type="common">Swimming crab</name>
    <name type="synonym">Neptunus trituberculatus</name>
    <dbReference type="NCBI Taxonomy" id="210409"/>
    <lineage>
        <taxon>Eukaryota</taxon>
        <taxon>Metazoa</taxon>
        <taxon>Ecdysozoa</taxon>
        <taxon>Arthropoda</taxon>
        <taxon>Crustacea</taxon>
        <taxon>Multicrustacea</taxon>
        <taxon>Malacostraca</taxon>
        <taxon>Eumalacostraca</taxon>
        <taxon>Eucarida</taxon>
        <taxon>Decapoda</taxon>
        <taxon>Pleocyemata</taxon>
        <taxon>Brachyura</taxon>
        <taxon>Eubrachyura</taxon>
        <taxon>Portunoidea</taxon>
        <taxon>Portunidae</taxon>
        <taxon>Portuninae</taxon>
        <taxon>Portunus</taxon>
    </lineage>
</organism>
<accession>A0A5B7HE88</accession>
<dbReference type="AlphaFoldDB" id="A0A5B7HE88"/>
<sequence>MVTCRYFKPLDKWQSIKAIRSRIRTYAWMSARSHAHHLIHYATDASI</sequence>
<reference evidence="1 2" key="1">
    <citation type="submission" date="2019-05" db="EMBL/GenBank/DDBJ databases">
        <title>Another draft genome of Portunus trituberculatus and its Hox gene families provides insights of decapod evolution.</title>
        <authorList>
            <person name="Jeong J.-H."/>
            <person name="Song I."/>
            <person name="Kim S."/>
            <person name="Choi T."/>
            <person name="Kim D."/>
            <person name="Ryu S."/>
            <person name="Kim W."/>
        </authorList>
    </citation>
    <scope>NUCLEOTIDE SEQUENCE [LARGE SCALE GENOMIC DNA]</scope>
    <source>
        <tissue evidence="1">Muscle</tissue>
    </source>
</reference>
<evidence type="ECO:0000313" key="1">
    <source>
        <dbReference type="EMBL" id="MPC67218.1"/>
    </source>
</evidence>
<gene>
    <name evidence="1" type="ORF">E2C01_061387</name>
</gene>
<evidence type="ECO:0000313" key="2">
    <source>
        <dbReference type="Proteomes" id="UP000324222"/>
    </source>
</evidence>
<keyword evidence="2" id="KW-1185">Reference proteome</keyword>
<comment type="caution">
    <text evidence="1">The sequence shown here is derived from an EMBL/GenBank/DDBJ whole genome shotgun (WGS) entry which is preliminary data.</text>
</comment>
<dbReference type="EMBL" id="VSRR010025924">
    <property type="protein sequence ID" value="MPC67218.1"/>
    <property type="molecule type" value="Genomic_DNA"/>
</dbReference>
<proteinExistence type="predicted"/>
<name>A0A5B7HE88_PORTR</name>